<dbReference type="PANTHER" id="PTHR47338">
    <property type="entry name" value="ZN(II)2CYS6 TRANSCRIPTION FACTOR (EUROFUNG)-RELATED"/>
    <property type="match status" value="1"/>
</dbReference>
<organism evidence="7 8">
    <name type="scientific">Trichoderma gamsii</name>
    <dbReference type="NCBI Taxonomy" id="398673"/>
    <lineage>
        <taxon>Eukaryota</taxon>
        <taxon>Fungi</taxon>
        <taxon>Dikarya</taxon>
        <taxon>Ascomycota</taxon>
        <taxon>Pezizomycotina</taxon>
        <taxon>Sordariomycetes</taxon>
        <taxon>Hypocreomycetidae</taxon>
        <taxon>Hypocreales</taxon>
        <taxon>Hypocreaceae</taxon>
        <taxon>Trichoderma</taxon>
    </lineage>
</organism>
<dbReference type="EMBL" id="JPDN02000032">
    <property type="protein sequence ID" value="PON23114.1"/>
    <property type="molecule type" value="Genomic_DNA"/>
</dbReference>
<dbReference type="Proteomes" id="UP000054821">
    <property type="component" value="Unassembled WGS sequence"/>
</dbReference>
<dbReference type="InterPro" id="IPR036864">
    <property type="entry name" value="Zn2-C6_fun-type_DNA-bd_sf"/>
</dbReference>
<evidence type="ECO:0000256" key="2">
    <source>
        <dbReference type="ARBA" id="ARBA00022723"/>
    </source>
</evidence>
<evidence type="ECO:0000256" key="3">
    <source>
        <dbReference type="ARBA" id="ARBA00023015"/>
    </source>
</evidence>
<dbReference type="Gene3D" id="4.10.240.10">
    <property type="entry name" value="Zn(2)-C6 fungal-type DNA-binding domain"/>
    <property type="match status" value="1"/>
</dbReference>
<dbReference type="InterPro" id="IPR007219">
    <property type="entry name" value="XnlR_reg_dom"/>
</dbReference>
<dbReference type="STRING" id="398673.A0A2P4ZFN5"/>
<dbReference type="SUPFAM" id="SSF57701">
    <property type="entry name" value="Zn2/Cys6 DNA-binding domain"/>
    <property type="match status" value="1"/>
</dbReference>
<evidence type="ECO:0000313" key="8">
    <source>
        <dbReference type="Proteomes" id="UP000054821"/>
    </source>
</evidence>
<comment type="subcellular location">
    <subcellularLocation>
        <location evidence="1">Nucleus</location>
    </subcellularLocation>
</comment>
<reference evidence="7 8" key="1">
    <citation type="journal article" date="2016" name="Genome Announc.">
        <title>Draft Whole-Genome Sequence of Trichoderma gamsii T6085, a Promising Biocontrol Agent of Fusarium Head Blight on Wheat.</title>
        <authorList>
            <person name="Baroncelli R."/>
            <person name="Zapparata A."/>
            <person name="Piaggeschi G."/>
            <person name="Sarrocco S."/>
            <person name="Vannacci G."/>
        </authorList>
    </citation>
    <scope>NUCLEOTIDE SEQUENCE [LARGE SCALE GENOMIC DNA]</scope>
    <source>
        <strain evidence="7 8">T6085</strain>
    </source>
</reference>
<dbReference type="RefSeq" id="XP_024405025.1">
    <property type="nucleotide sequence ID" value="XM_024550255.1"/>
</dbReference>
<dbReference type="PROSITE" id="PS50048">
    <property type="entry name" value="ZN2_CY6_FUNGAL_2"/>
    <property type="match status" value="1"/>
</dbReference>
<dbReference type="GO" id="GO:0005634">
    <property type="term" value="C:nucleus"/>
    <property type="evidence" value="ECO:0007669"/>
    <property type="project" value="UniProtKB-SubCell"/>
</dbReference>
<accession>A0A2P4ZFN5</accession>
<protein>
    <recommendedName>
        <fullName evidence="6">Zn(2)-C6 fungal-type domain-containing protein</fullName>
    </recommendedName>
</protein>
<gene>
    <name evidence="7" type="ORF">TGAM01_v208119</name>
</gene>
<dbReference type="InterPro" id="IPR001138">
    <property type="entry name" value="Zn2Cys6_DnaBD"/>
</dbReference>
<dbReference type="Pfam" id="PF04082">
    <property type="entry name" value="Fungal_trans"/>
    <property type="match status" value="1"/>
</dbReference>
<evidence type="ECO:0000256" key="4">
    <source>
        <dbReference type="ARBA" id="ARBA00023163"/>
    </source>
</evidence>
<dbReference type="PROSITE" id="PS00463">
    <property type="entry name" value="ZN2_CY6_FUNGAL_1"/>
    <property type="match status" value="1"/>
</dbReference>
<keyword evidence="2" id="KW-0479">Metal-binding</keyword>
<evidence type="ECO:0000256" key="1">
    <source>
        <dbReference type="ARBA" id="ARBA00004123"/>
    </source>
</evidence>
<dbReference type="GO" id="GO:0003677">
    <property type="term" value="F:DNA binding"/>
    <property type="evidence" value="ECO:0007669"/>
    <property type="project" value="InterPro"/>
</dbReference>
<dbReference type="SMART" id="SM00066">
    <property type="entry name" value="GAL4"/>
    <property type="match status" value="1"/>
</dbReference>
<keyword evidence="4" id="KW-0804">Transcription</keyword>
<dbReference type="CDD" id="cd12148">
    <property type="entry name" value="fungal_TF_MHR"/>
    <property type="match status" value="1"/>
</dbReference>
<dbReference type="GO" id="GO:0008270">
    <property type="term" value="F:zinc ion binding"/>
    <property type="evidence" value="ECO:0007669"/>
    <property type="project" value="InterPro"/>
</dbReference>
<evidence type="ECO:0000256" key="5">
    <source>
        <dbReference type="ARBA" id="ARBA00023242"/>
    </source>
</evidence>
<dbReference type="GeneID" id="36347746"/>
<dbReference type="GO" id="GO:0006351">
    <property type="term" value="P:DNA-templated transcription"/>
    <property type="evidence" value="ECO:0007669"/>
    <property type="project" value="InterPro"/>
</dbReference>
<proteinExistence type="predicted"/>
<keyword evidence="8" id="KW-1185">Reference proteome</keyword>
<name>A0A2P4ZFN5_9HYPO</name>
<sequence length="279" mass="31416">MVNSPLSRSDGRPRRACSFCTRRKIRCSKETPKCSACEVRNRTCRYNDQLLESTQSPHSQASGSSGVVVLPAEVYDVWPPTFLPRASLQAAAIRFMDHGLYLRSQAQTSIPTVTELDPIPGYLRPLLSNISALRQTAISYYRLASRWLPIISRRKIFNQLLNPLLPLRADAVFLLLCMKLIITQPHLEPFSWPSEYYAAVRYRMELELAGLASLEILQGCILLGAYEQGNAIYPAAHTSIGICLKHASALGMGWTYSTPSNIDAEERNRGWWAIFLLER</sequence>
<dbReference type="PANTHER" id="PTHR47338:SF20">
    <property type="entry name" value="ZN(II)2CYS6 TRANSCRIPTION FACTOR (EUROFUNG)"/>
    <property type="match status" value="1"/>
</dbReference>
<evidence type="ECO:0000313" key="7">
    <source>
        <dbReference type="EMBL" id="PON23114.1"/>
    </source>
</evidence>
<evidence type="ECO:0000259" key="6">
    <source>
        <dbReference type="PROSITE" id="PS50048"/>
    </source>
</evidence>
<dbReference type="GO" id="GO:0000981">
    <property type="term" value="F:DNA-binding transcription factor activity, RNA polymerase II-specific"/>
    <property type="evidence" value="ECO:0007669"/>
    <property type="project" value="InterPro"/>
</dbReference>
<dbReference type="AlphaFoldDB" id="A0A2P4ZFN5"/>
<dbReference type="Pfam" id="PF00172">
    <property type="entry name" value="Zn_clus"/>
    <property type="match status" value="1"/>
</dbReference>
<dbReference type="InterPro" id="IPR050815">
    <property type="entry name" value="TF_fung"/>
</dbReference>
<comment type="caution">
    <text evidence="7">The sequence shown here is derived from an EMBL/GenBank/DDBJ whole genome shotgun (WGS) entry which is preliminary data.</text>
</comment>
<keyword evidence="3" id="KW-0805">Transcription regulation</keyword>
<dbReference type="CDD" id="cd00067">
    <property type="entry name" value="GAL4"/>
    <property type="match status" value="1"/>
</dbReference>
<keyword evidence="5" id="KW-0539">Nucleus</keyword>
<feature type="domain" description="Zn(2)-C6 fungal-type" evidence="6">
    <location>
        <begin position="16"/>
        <end position="46"/>
    </location>
</feature>